<dbReference type="SUPFAM" id="SSF161098">
    <property type="entry name" value="MetI-like"/>
    <property type="match status" value="1"/>
</dbReference>
<feature type="transmembrane region" description="Helical" evidence="7">
    <location>
        <begin position="12"/>
        <end position="30"/>
    </location>
</feature>
<dbReference type="CDD" id="cd06261">
    <property type="entry name" value="TM_PBP2"/>
    <property type="match status" value="1"/>
</dbReference>
<evidence type="ECO:0000259" key="8">
    <source>
        <dbReference type="PROSITE" id="PS50928"/>
    </source>
</evidence>
<keyword evidence="3" id="KW-1003">Cell membrane</keyword>
<dbReference type="OrthoDB" id="9778910at2"/>
<organism evidence="9 10">
    <name type="scientific">Nonomuraea terrae</name>
    <dbReference type="NCBI Taxonomy" id="2530383"/>
    <lineage>
        <taxon>Bacteria</taxon>
        <taxon>Bacillati</taxon>
        <taxon>Actinomycetota</taxon>
        <taxon>Actinomycetes</taxon>
        <taxon>Streptosporangiales</taxon>
        <taxon>Streptosporangiaceae</taxon>
        <taxon>Nonomuraea</taxon>
    </lineage>
</organism>
<comment type="subcellular location">
    <subcellularLocation>
        <location evidence="1 7">Cell membrane</location>
        <topology evidence="1 7">Multi-pass membrane protein</topology>
    </subcellularLocation>
</comment>
<gene>
    <name evidence="9" type="ORF">E1286_03565</name>
</gene>
<keyword evidence="6 7" id="KW-0472">Membrane</keyword>
<evidence type="ECO:0000313" key="9">
    <source>
        <dbReference type="EMBL" id="TDD55833.1"/>
    </source>
</evidence>
<dbReference type="Pfam" id="PF19300">
    <property type="entry name" value="BPD_transp_1_N"/>
    <property type="match status" value="1"/>
</dbReference>
<dbReference type="Proteomes" id="UP000295302">
    <property type="component" value="Unassembled WGS sequence"/>
</dbReference>
<dbReference type="PANTHER" id="PTHR43163:SF6">
    <property type="entry name" value="DIPEPTIDE TRANSPORT SYSTEM PERMEASE PROTEIN DPPB-RELATED"/>
    <property type="match status" value="1"/>
</dbReference>
<feature type="transmembrane region" description="Helical" evidence="7">
    <location>
        <begin position="99"/>
        <end position="118"/>
    </location>
</feature>
<evidence type="ECO:0000256" key="7">
    <source>
        <dbReference type="RuleBase" id="RU363032"/>
    </source>
</evidence>
<reference evidence="9 10" key="1">
    <citation type="submission" date="2019-03" db="EMBL/GenBank/DDBJ databases">
        <title>Draft genome sequences of novel Actinobacteria.</title>
        <authorList>
            <person name="Sahin N."/>
            <person name="Ay H."/>
            <person name="Saygin H."/>
        </authorList>
    </citation>
    <scope>NUCLEOTIDE SEQUENCE [LARGE SCALE GENOMIC DNA]</scope>
    <source>
        <strain evidence="9 10">CH32</strain>
    </source>
</reference>
<evidence type="ECO:0000256" key="3">
    <source>
        <dbReference type="ARBA" id="ARBA00022475"/>
    </source>
</evidence>
<comment type="similarity">
    <text evidence="7">Belongs to the binding-protein-dependent transport system permease family.</text>
</comment>
<feature type="transmembrane region" description="Helical" evidence="7">
    <location>
        <begin position="182"/>
        <end position="201"/>
    </location>
</feature>
<dbReference type="GO" id="GO:0005886">
    <property type="term" value="C:plasma membrane"/>
    <property type="evidence" value="ECO:0007669"/>
    <property type="project" value="UniProtKB-SubCell"/>
</dbReference>
<evidence type="ECO:0000256" key="6">
    <source>
        <dbReference type="ARBA" id="ARBA00023136"/>
    </source>
</evidence>
<dbReference type="InterPro" id="IPR000515">
    <property type="entry name" value="MetI-like"/>
</dbReference>
<feature type="transmembrane region" description="Helical" evidence="7">
    <location>
        <begin position="240"/>
        <end position="262"/>
    </location>
</feature>
<name>A0A4R4ZBV6_9ACTN</name>
<feature type="domain" description="ABC transmembrane type-1" evidence="8">
    <location>
        <begin position="95"/>
        <end position="301"/>
    </location>
</feature>
<dbReference type="PANTHER" id="PTHR43163">
    <property type="entry name" value="DIPEPTIDE TRANSPORT SYSTEM PERMEASE PROTEIN DPPB-RELATED"/>
    <property type="match status" value="1"/>
</dbReference>
<dbReference type="InterPro" id="IPR045621">
    <property type="entry name" value="BPD_transp_1_N"/>
</dbReference>
<protein>
    <submittedName>
        <fullName evidence="9">ABC transporter permease</fullName>
    </submittedName>
</protein>
<dbReference type="Gene3D" id="1.10.3720.10">
    <property type="entry name" value="MetI-like"/>
    <property type="match status" value="1"/>
</dbReference>
<dbReference type="AlphaFoldDB" id="A0A4R4ZBV6"/>
<dbReference type="RefSeq" id="WP_132608825.1">
    <property type="nucleotide sequence ID" value="NZ_SMKQ01000005.1"/>
</dbReference>
<keyword evidence="5 7" id="KW-1133">Transmembrane helix</keyword>
<feature type="transmembrane region" description="Helical" evidence="7">
    <location>
        <begin position="130"/>
        <end position="156"/>
    </location>
</feature>
<dbReference type="Pfam" id="PF00528">
    <property type="entry name" value="BPD_transp_1"/>
    <property type="match status" value="1"/>
</dbReference>
<evidence type="ECO:0000256" key="5">
    <source>
        <dbReference type="ARBA" id="ARBA00022989"/>
    </source>
</evidence>
<comment type="caution">
    <text evidence="9">The sequence shown here is derived from an EMBL/GenBank/DDBJ whole genome shotgun (WGS) entry which is preliminary data.</text>
</comment>
<accession>A0A4R4ZBV6</accession>
<evidence type="ECO:0000256" key="1">
    <source>
        <dbReference type="ARBA" id="ARBA00004651"/>
    </source>
</evidence>
<evidence type="ECO:0000313" key="10">
    <source>
        <dbReference type="Proteomes" id="UP000295302"/>
    </source>
</evidence>
<dbReference type="PROSITE" id="PS50928">
    <property type="entry name" value="ABC_TM1"/>
    <property type="match status" value="1"/>
</dbReference>
<keyword evidence="10" id="KW-1185">Reference proteome</keyword>
<keyword evidence="2 7" id="KW-0813">Transport</keyword>
<dbReference type="GO" id="GO:0071916">
    <property type="term" value="F:dipeptide transmembrane transporter activity"/>
    <property type="evidence" value="ECO:0007669"/>
    <property type="project" value="TreeGrafter"/>
</dbReference>
<dbReference type="InterPro" id="IPR035906">
    <property type="entry name" value="MetI-like_sf"/>
</dbReference>
<sequence length="317" mass="34175">MTRFLAKRIGQALVVVALVTVIVFLLLHTVPGGPARGILGPQATAAAIAAFNHEHGFDRSLPEQYWMYVSGLLHGDLGASYTLNQSVSSLIEQRIPKTLVLTGLSTLVALLVAIPLGVWQGRRRKGLTDYFITTLVFIGYATPVFFLALILVIVFAEKIPILPVQAPQAETLAGLFADSRGLVLPILAGAIASVAVFSRYMRSAVLDNLAEDYVRTARAKGASERRVVWLHIMRNSLTPIVAMLGYQLPVLFSGALVIESVFNYPGMGLLFWNAAQTSDYPILLGAVLVIAVATVIGSLIADILQAFIDPRVRGAIK</sequence>
<dbReference type="EMBL" id="SMKQ01000005">
    <property type="protein sequence ID" value="TDD55833.1"/>
    <property type="molecule type" value="Genomic_DNA"/>
</dbReference>
<keyword evidence="4 7" id="KW-0812">Transmembrane</keyword>
<evidence type="ECO:0000256" key="2">
    <source>
        <dbReference type="ARBA" id="ARBA00022448"/>
    </source>
</evidence>
<feature type="transmembrane region" description="Helical" evidence="7">
    <location>
        <begin position="282"/>
        <end position="308"/>
    </location>
</feature>
<evidence type="ECO:0000256" key="4">
    <source>
        <dbReference type="ARBA" id="ARBA00022692"/>
    </source>
</evidence>
<proteinExistence type="inferred from homology"/>